<dbReference type="GeneTree" id="ENSGT01140000283453"/>
<dbReference type="InterPro" id="IPR036397">
    <property type="entry name" value="RNaseH_sf"/>
</dbReference>
<reference evidence="2" key="2">
    <citation type="submission" date="2025-08" db="UniProtKB">
        <authorList>
            <consortium name="Ensembl"/>
        </authorList>
    </citation>
    <scope>IDENTIFICATION</scope>
</reference>
<feature type="region of interest" description="Disordered" evidence="1">
    <location>
        <begin position="153"/>
        <end position="193"/>
    </location>
</feature>
<dbReference type="AlphaFoldDB" id="A0A8C9V7D3"/>
<accession>A0A8C9V7D3</accession>
<dbReference type="Proteomes" id="UP000694397">
    <property type="component" value="Chromosome 18"/>
</dbReference>
<evidence type="ECO:0000313" key="2">
    <source>
        <dbReference type="Ensembl" id="ENSSFOP00015032345.2"/>
    </source>
</evidence>
<reference evidence="2" key="3">
    <citation type="submission" date="2025-09" db="UniProtKB">
        <authorList>
            <consortium name="Ensembl"/>
        </authorList>
    </citation>
    <scope>IDENTIFICATION</scope>
</reference>
<dbReference type="OrthoDB" id="8949847at2759"/>
<proteinExistence type="predicted"/>
<evidence type="ECO:0008006" key="4">
    <source>
        <dbReference type="Google" id="ProtNLM"/>
    </source>
</evidence>
<keyword evidence="3" id="KW-1185">Reference proteome</keyword>
<organism evidence="2 3">
    <name type="scientific">Scleropages formosus</name>
    <name type="common">Asian bonytongue</name>
    <name type="synonym">Osteoglossum formosum</name>
    <dbReference type="NCBI Taxonomy" id="113540"/>
    <lineage>
        <taxon>Eukaryota</taxon>
        <taxon>Metazoa</taxon>
        <taxon>Chordata</taxon>
        <taxon>Craniata</taxon>
        <taxon>Vertebrata</taxon>
        <taxon>Euteleostomi</taxon>
        <taxon>Actinopterygii</taxon>
        <taxon>Neopterygii</taxon>
        <taxon>Teleostei</taxon>
        <taxon>Osteoglossocephala</taxon>
        <taxon>Osteoglossomorpha</taxon>
        <taxon>Osteoglossiformes</taxon>
        <taxon>Osteoglossidae</taxon>
        <taxon>Scleropages</taxon>
    </lineage>
</organism>
<name>A0A8C9V7D3_SCLFO</name>
<evidence type="ECO:0000256" key="1">
    <source>
        <dbReference type="SAM" id="MobiDB-lite"/>
    </source>
</evidence>
<reference evidence="2 3" key="1">
    <citation type="submission" date="2019-04" db="EMBL/GenBank/DDBJ databases">
        <authorList>
            <consortium name="Wellcome Sanger Institute Data Sharing"/>
        </authorList>
    </citation>
    <scope>NUCLEOTIDE SEQUENCE [LARGE SCALE GENOMIC DNA]</scope>
</reference>
<dbReference type="InterPro" id="IPR036388">
    <property type="entry name" value="WH-like_DNA-bd_sf"/>
</dbReference>
<sequence length="193" mass="22183">MGPHGKELPEELKNLIVRLYKDGKRYRKIGDQVKISLNTAAAVIRRYRMSYSTTYHLFCDSTKDIKKKKKPLLALRHKTARLNFTKEHEKKPDEYWEHILWSDETKINLFGSEGSSMFGVNLARTTTVPTVKHGGGSVMIWGCMSAKGLQQTRREGDTPRIGQKSIARHPKQDWNPRPTREEDLAKLTVPLHS</sequence>
<protein>
    <recommendedName>
        <fullName evidence="4">Transposase Tc1-like domain-containing protein</fullName>
    </recommendedName>
</protein>
<dbReference type="GO" id="GO:0003676">
    <property type="term" value="F:nucleic acid binding"/>
    <property type="evidence" value="ECO:0007669"/>
    <property type="project" value="InterPro"/>
</dbReference>
<feature type="compositionally biased region" description="Basic and acidic residues" evidence="1">
    <location>
        <begin position="170"/>
        <end position="185"/>
    </location>
</feature>
<dbReference type="SUPFAM" id="SSF46689">
    <property type="entry name" value="Homeodomain-like"/>
    <property type="match status" value="1"/>
</dbReference>
<dbReference type="Gene3D" id="3.30.420.10">
    <property type="entry name" value="Ribonuclease H-like superfamily/Ribonuclease H"/>
    <property type="match status" value="1"/>
</dbReference>
<evidence type="ECO:0000313" key="3">
    <source>
        <dbReference type="Proteomes" id="UP000694397"/>
    </source>
</evidence>
<dbReference type="Ensembl" id="ENSSFOT00015032704.2">
    <property type="protein sequence ID" value="ENSSFOP00015032345.2"/>
    <property type="gene ID" value="ENSSFOG00015020693.2"/>
</dbReference>
<dbReference type="InterPro" id="IPR009057">
    <property type="entry name" value="Homeodomain-like_sf"/>
</dbReference>
<dbReference type="Gene3D" id="1.10.10.10">
    <property type="entry name" value="Winged helix-like DNA-binding domain superfamily/Winged helix DNA-binding domain"/>
    <property type="match status" value="1"/>
</dbReference>